<dbReference type="SUPFAM" id="SSF55874">
    <property type="entry name" value="ATPase domain of HSP90 chaperone/DNA topoisomerase II/histidine kinase"/>
    <property type="match status" value="1"/>
</dbReference>
<keyword evidence="8" id="KW-1185">Reference proteome</keyword>
<comment type="caution">
    <text evidence="7">The sequence shown here is derived from an EMBL/GenBank/DDBJ whole genome shotgun (WGS) entry which is preliminary data.</text>
</comment>
<dbReference type="Pfam" id="PF02518">
    <property type="entry name" value="HATPase_c"/>
    <property type="match status" value="1"/>
</dbReference>
<feature type="domain" description="Histidine kinase" evidence="6">
    <location>
        <begin position="1"/>
        <end position="75"/>
    </location>
</feature>
<dbReference type="InterPro" id="IPR003594">
    <property type="entry name" value="HATPase_dom"/>
</dbReference>
<dbReference type="InterPro" id="IPR005467">
    <property type="entry name" value="His_kinase_dom"/>
</dbReference>
<evidence type="ECO:0000313" key="8">
    <source>
        <dbReference type="Proteomes" id="UP001526143"/>
    </source>
</evidence>
<comment type="catalytic activity">
    <reaction evidence="1">
        <text>ATP + protein L-histidine = ADP + protein N-phospho-L-histidine.</text>
        <dbReference type="EC" id="2.7.13.3"/>
    </reaction>
</comment>
<dbReference type="PROSITE" id="PS50109">
    <property type="entry name" value="HIS_KIN"/>
    <property type="match status" value="1"/>
</dbReference>
<feature type="non-terminal residue" evidence="7">
    <location>
        <position position="1"/>
    </location>
</feature>
<dbReference type="PANTHER" id="PTHR43047">
    <property type="entry name" value="TWO-COMPONENT HISTIDINE PROTEIN KINASE"/>
    <property type="match status" value="1"/>
</dbReference>
<evidence type="ECO:0000256" key="2">
    <source>
        <dbReference type="ARBA" id="ARBA00012438"/>
    </source>
</evidence>
<evidence type="ECO:0000259" key="6">
    <source>
        <dbReference type="PROSITE" id="PS50109"/>
    </source>
</evidence>
<accession>A0ABT3B5I0</accession>
<keyword evidence="3" id="KW-0808">Transferase</keyword>
<dbReference type="InterPro" id="IPR004358">
    <property type="entry name" value="Sig_transdc_His_kin-like_C"/>
</dbReference>
<dbReference type="PRINTS" id="PR00344">
    <property type="entry name" value="BCTRLSENSOR"/>
</dbReference>
<sequence length="75" mass="8390">HLLFKVKDQGRGIPADKLESIFGRFEQVDASDSRNYCGTGLGLAICRTIVQQHNGKIWVESVFAEGSIFYFTLPL</sequence>
<dbReference type="Proteomes" id="UP001526143">
    <property type="component" value="Unassembled WGS sequence"/>
</dbReference>
<keyword evidence="7" id="KW-0547">Nucleotide-binding</keyword>
<dbReference type="SMART" id="SM00387">
    <property type="entry name" value="HATPase_c"/>
    <property type="match status" value="1"/>
</dbReference>
<evidence type="ECO:0000256" key="1">
    <source>
        <dbReference type="ARBA" id="ARBA00000085"/>
    </source>
</evidence>
<evidence type="ECO:0000256" key="3">
    <source>
        <dbReference type="ARBA" id="ARBA00022679"/>
    </source>
</evidence>
<evidence type="ECO:0000256" key="4">
    <source>
        <dbReference type="ARBA" id="ARBA00022777"/>
    </source>
</evidence>
<organism evidence="7 8">
    <name type="scientific">Plectonema radiosum NIES-515</name>
    <dbReference type="NCBI Taxonomy" id="2986073"/>
    <lineage>
        <taxon>Bacteria</taxon>
        <taxon>Bacillati</taxon>
        <taxon>Cyanobacteriota</taxon>
        <taxon>Cyanophyceae</taxon>
        <taxon>Oscillatoriophycideae</taxon>
        <taxon>Oscillatoriales</taxon>
        <taxon>Microcoleaceae</taxon>
        <taxon>Plectonema</taxon>
    </lineage>
</organism>
<evidence type="ECO:0000313" key="7">
    <source>
        <dbReference type="EMBL" id="MCV3216642.1"/>
    </source>
</evidence>
<name>A0ABT3B5I0_9CYAN</name>
<dbReference type="InterPro" id="IPR036890">
    <property type="entry name" value="HATPase_C_sf"/>
</dbReference>
<gene>
    <name evidence="7" type="ORF">OGM63_24575</name>
</gene>
<dbReference type="PANTHER" id="PTHR43047:SF72">
    <property type="entry name" value="OSMOSENSING HISTIDINE PROTEIN KINASE SLN1"/>
    <property type="match status" value="1"/>
</dbReference>
<keyword evidence="5" id="KW-0902">Two-component regulatory system</keyword>
<proteinExistence type="predicted"/>
<dbReference type="EC" id="2.7.13.3" evidence="2"/>
<protein>
    <recommendedName>
        <fullName evidence="2">histidine kinase</fullName>
        <ecNumber evidence="2">2.7.13.3</ecNumber>
    </recommendedName>
</protein>
<dbReference type="GO" id="GO:0005524">
    <property type="term" value="F:ATP binding"/>
    <property type="evidence" value="ECO:0007669"/>
    <property type="project" value="UniProtKB-KW"/>
</dbReference>
<dbReference type="RefSeq" id="WP_263748297.1">
    <property type="nucleotide sequence ID" value="NZ_JAOWRF010000349.1"/>
</dbReference>
<keyword evidence="7" id="KW-0067">ATP-binding</keyword>
<dbReference type="Gene3D" id="3.30.565.10">
    <property type="entry name" value="Histidine kinase-like ATPase, C-terminal domain"/>
    <property type="match status" value="1"/>
</dbReference>
<reference evidence="7 8" key="1">
    <citation type="submission" date="2022-10" db="EMBL/GenBank/DDBJ databases">
        <title>Identification of biosynthetic pathway for the production of the potent trypsin inhibitor radiosumin.</title>
        <authorList>
            <person name="Fewer D.P."/>
            <person name="Delbaje E."/>
            <person name="Ouyang X."/>
            <person name="Agostino P.D."/>
            <person name="Wahlsten M."/>
            <person name="Jokela J."/>
            <person name="Permi P."/>
            <person name="Haapaniemi E."/>
            <person name="Koistinen H."/>
        </authorList>
    </citation>
    <scope>NUCLEOTIDE SEQUENCE [LARGE SCALE GENOMIC DNA]</scope>
    <source>
        <strain evidence="7 8">NIES-515</strain>
    </source>
</reference>
<keyword evidence="4" id="KW-0418">Kinase</keyword>
<evidence type="ECO:0000256" key="5">
    <source>
        <dbReference type="ARBA" id="ARBA00023012"/>
    </source>
</evidence>
<dbReference type="EMBL" id="JAOWRF010000349">
    <property type="protein sequence ID" value="MCV3216642.1"/>
    <property type="molecule type" value="Genomic_DNA"/>
</dbReference>